<evidence type="ECO:0000256" key="1">
    <source>
        <dbReference type="SAM" id="Phobius"/>
    </source>
</evidence>
<reference evidence="2 3" key="1">
    <citation type="journal article" date="2011" name="J. Bacteriol.">
        <title>Genome sequence of Lactobacillus amylovorus GRL1112.</title>
        <authorList>
            <person name="Kant R."/>
            <person name="Paulin L."/>
            <person name="Alatalo E."/>
            <person name="de Vos W.M."/>
            <person name="Palva A."/>
        </authorList>
    </citation>
    <scope>NUCLEOTIDE SEQUENCE [LARGE SCALE GENOMIC DNA]</scope>
    <source>
        <strain evidence="2 3">GRL 1112</strain>
    </source>
</reference>
<dbReference type="Proteomes" id="UP000007033">
    <property type="component" value="Chromosome"/>
</dbReference>
<feature type="transmembrane region" description="Helical" evidence="1">
    <location>
        <begin position="41"/>
        <end position="59"/>
    </location>
</feature>
<keyword evidence="1" id="KW-1133">Transmembrane helix</keyword>
<dbReference type="InterPro" id="IPR010640">
    <property type="entry name" value="Low_temperature_requirement_A"/>
</dbReference>
<dbReference type="KEGG" id="lam:LA2_07255"/>
<dbReference type="PATRIC" id="fig|695560.3.peg.1430"/>
<keyword evidence="1" id="KW-0812">Transmembrane</keyword>
<protein>
    <submittedName>
        <fullName evidence="2">Uncharacterized protein</fullName>
    </submittedName>
</protein>
<gene>
    <name evidence="2" type="ordered locus">LA2_07255</name>
</gene>
<feature type="transmembrane region" description="Helical" evidence="1">
    <location>
        <begin position="141"/>
        <end position="161"/>
    </location>
</feature>
<dbReference type="AlphaFoldDB" id="E4SK99"/>
<feature type="transmembrane region" description="Helical" evidence="1">
    <location>
        <begin position="107"/>
        <end position="129"/>
    </location>
</feature>
<feature type="transmembrane region" description="Helical" evidence="1">
    <location>
        <begin position="80"/>
        <end position="101"/>
    </location>
</feature>
<accession>E4SK99</accession>
<dbReference type="HOGENOM" id="CLU_1633263_0_0_9"/>
<keyword evidence="1" id="KW-0472">Membrane</keyword>
<sequence>MVHIIKDSLIERYGLMTMIALGEIISSLYDFSKTPINWNRFIQFTLCIILVALLAAVYYQVLGELHIQLNSSIATSLTGWLFLLVILFIFLIDVSLHLVIIDGNLESKILFSFSLILMLLMIRVLFLISIHFKLSKLQIKLSWILLIEMIINLAAAFLPAMG</sequence>
<dbReference type="EMBL" id="CP002338">
    <property type="protein sequence ID" value="ADQ59372.1"/>
    <property type="molecule type" value="Genomic_DNA"/>
</dbReference>
<organism evidence="2 3">
    <name type="scientific">Lactobacillus amylovorus (strain GRL 1112)</name>
    <dbReference type="NCBI Taxonomy" id="695560"/>
    <lineage>
        <taxon>Bacteria</taxon>
        <taxon>Bacillati</taxon>
        <taxon>Bacillota</taxon>
        <taxon>Bacilli</taxon>
        <taxon>Lactobacillales</taxon>
        <taxon>Lactobacillaceae</taxon>
        <taxon>Lactobacillus</taxon>
    </lineage>
</organism>
<evidence type="ECO:0000313" key="2">
    <source>
        <dbReference type="EMBL" id="ADQ59372.1"/>
    </source>
</evidence>
<dbReference type="Pfam" id="PF06772">
    <property type="entry name" value="LtrA"/>
    <property type="match status" value="1"/>
</dbReference>
<evidence type="ECO:0000313" key="3">
    <source>
        <dbReference type="Proteomes" id="UP000007033"/>
    </source>
</evidence>
<name>E4SK99_LACAR</name>
<feature type="transmembrane region" description="Helical" evidence="1">
    <location>
        <begin position="12"/>
        <end position="29"/>
    </location>
</feature>
<proteinExistence type="predicted"/>